<dbReference type="InterPro" id="IPR009057">
    <property type="entry name" value="Homeodomain-like_sf"/>
</dbReference>
<evidence type="ECO:0000256" key="2">
    <source>
        <dbReference type="ARBA" id="ARBA00023125"/>
    </source>
</evidence>
<dbReference type="Proteomes" id="UP001571476">
    <property type="component" value="Unassembled WGS sequence"/>
</dbReference>
<dbReference type="PANTHER" id="PTHR43130:SF3">
    <property type="entry name" value="HTH-TYPE TRANSCRIPTIONAL REGULATOR RV1931C"/>
    <property type="match status" value="1"/>
</dbReference>
<dbReference type="Gene3D" id="3.40.50.880">
    <property type="match status" value="1"/>
</dbReference>
<evidence type="ECO:0000259" key="4">
    <source>
        <dbReference type="PROSITE" id="PS01124"/>
    </source>
</evidence>
<comment type="caution">
    <text evidence="5">The sequence shown here is derived from an EMBL/GenBank/DDBJ whole genome shotgun (WGS) entry which is preliminary data.</text>
</comment>
<keyword evidence="3" id="KW-0804">Transcription</keyword>
<dbReference type="Gene3D" id="1.10.10.60">
    <property type="entry name" value="Homeodomain-like"/>
    <property type="match status" value="1"/>
</dbReference>
<keyword evidence="1" id="KW-0805">Transcription regulation</keyword>
<keyword evidence="6" id="KW-1185">Reference proteome</keyword>
<dbReference type="PROSITE" id="PS00041">
    <property type="entry name" value="HTH_ARAC_FAMILY_1"/>
    <property type="match status" value="2"/>
</dbReference>
<dbReference type="Pfam" id="PF01965">
    <property type="entry name" value="DJ-1_PfpI"/>
    <property type="match status" value="1"/>
</dbReference>
<name>A0ABV4SG78_9ACTN</name>
<evidence type="ECO:0000256" key="3">
    <source>
        <dbReference type="ARBA" id="ARBA00023163"/>
    </source>
</evidence>
<dbReference type="Pfam" id="PF12833">
    <property type="entry name" value="HTH_18"/>
    <property type="match status" value="1"/>
</dbReference>
<dbReference type="InterPro" id="IPR002818">
    <property type="entry name" value="DJ-1/PfpI"/>
</dbReference>
<dbReference type="SUPFAM" id="SSF52317">
    <property type="entry name" value="Class I glutamine amidotransferase-like"/>
    <property type="match status" value="2"/>
</dbReference>
<dbReference type="InterPro" id="IPR018062">
    <property type="entry name" value="HTH_AraC-typ_CS"/>
</dbReference>
<reference evidence="5 6" key="1">
    <citation type="submission" date="2024-08" db="EMBL/GenBank/DDBJ databases">
        <title>Genome sequence of Streptomyces aureus CACIA-1.46HGO.</title>
        <authorList>
            <person name="Evangelista-Martinez Z."/>
        </authorList>
    </citation>
    <scope>NUCLEOTIDE SEQUENCE [LARGE SCALE GENOMIC DNA]</scope>
    <source>
        <strain evidence="5 6">CACIA-1.46HGO</strain>
    </source>
</reference>
<organism evidence="5 6">
    <name type="scientific">Streptomyces aureus</name>
    <dbReference type="NCBI Taxonomy" id="193461"/>
    <lineage>
        <taxon>Bacteria</taxon>
        <taxon>Bacillati</taxon>
        <taxon>Actinomycetota</taxon>
        <taxon>Actinomycetes</taxon>
        <taxon>Kitasatosporales</taxon>
        <taxon>Streptomycetaceae</taxon>
        <taxon>Streptomyces</taxon>
    </lineage>
</organism>
<dbReference type="SMART" id="SM00342">
    <property type="entry name" value="HTH_ARAC"/>
    <property type="match status" value="1"/>
</dbReference>
<dbReference type="PANTHER" id="PTHR43130">
    <property type="entry name" value="ARAC-FAMILY TRANSCRIPTIONAL REGULATOR"/>
    <property type="match status" value="1"/>
</dbReference>
<evidence type="ECO:0000313" key="5">
    <source>
        <dbReference type="EMBL" id="MFA3836990.1"/>
    </source>
</evidence>
<accession>A0ABV4SG78</accession>
<feature type="domain" description="HTH araC/xylS-type" evidence="4">
    <location>
        <begin position="288"/>
        <end position="386"/>
    </location>
</feature>
<dbReference type="RefSeq" id="WP_372562549.1">
    <property type="nucleotide sequence ID" value="NZ_JBGOSP010000005.1"/>
</dbReference>
<dbReference type="InterPro" id="IPR052158">
    <property type="entry name" value="INH-QAR"/>
</dbReference>
<gene>
    <name evidence="5" type="ORF">ACEG43_12490</name>
</gene>
<dbReference type="InterPro" id="IPR018060">
    <property type="entry name" value="HTH_AraC"/>
</dbReference>
<proteinExistence type="predicted"/>
<protein>
    <submittedName>
        <fullName evidence="5">GlxA family transcriptional regulator</fullName>
    </submittedName>
</protein>
<sequence>MTPLRPATPAHSGRRTVAVLVRDGVLPMELGLVHQLFGTARSAAGEPLYDVRTCAPRPGRIRTDADFPIYAEHGLEAVAAADTVLVPASHETDEGLRPGGLPEELAEALRKAAAPSGAEALREAAAPSGAEALREAAAPSGAEALREAAAALSGAEEVRGAEDASGHRPTRGPRRIASICTGSFVLAAAGLLDGRRATTHWMSADLFARTFPSVTVDPGVLYVDEGRMLTSAGEAAGIDLCLHMIRRDHGAAVAAEVARRTVVPPHREGGQAQYIQRPVESEGLTSTSASRAWALTRLAEPLTLAELAAHDAVSVRTYSRRFREETGLTPIQWLTQRRVDRARELLEQTDHTVDRIATEAGFGTGASLRQHFQAGLGVSPGAYRSTFRGR</sequence>
<dbReference type="CDD" id="cd03137">
    <property type="entry name" value="GATase1_AraC_1"/>
    <property type="match status" value="1"/>
</dbReference>
<evidence type="ECO:0000313" key="6">
    <source>
        <dbReference type="Proteomes" id="UP001571476"/>
    </source>
</evidence>
<evidence type="ECO:0000256" key="1">
    <source>
        <dbReference type="ARBA" id="ARBA00023015"/>
    </source>
</evidence>
<dbReference type="EMBL" id="JBGOSP010000005">
    <property type="protein sequence ID" value="MFA3836990.1"/>
    <property type="molecule type" value="Genomic_DNA"/>
</dbReference>
<keyword evidence="2" id="KW-0238">DNA-binding</keyword>
<dbReference type="SUPFAM" id="SSF46689">
    <property type="entry name" value="Homeodomain-like"/>
    <property type="match status" value="2"/>
</dbReference>
<dbReference type="PROSITE" id="PS01124">
    <property type="entry name" value="HTH_ARAC_FAMILY_2"/>
    <property type="match status" value="1"/>
</dbReference>
<dbReference type="InterPro" id="IPR029062">
    <property type="entry name" value="Class_I_gatase-like"/>
</dbReference>